<dbReference type="Pfam" id="PF06087">
    <property type="entry name" value="Tyr-DNA_phospho"/>
    <property type="match status" value="2"/>
</dbReference>
<keyword evidence="7" id="KW-0234">DNA repair</keyword>
<dbReference type="GO" id="GO:0006281">
    <property type="term" value="P:DNA repair"/>
    <property type="evidence" value="ECO:0007669"/>
    <property type="project" value="UniProtKB-KW"/>
</dbReference>
<reference evidence="12 13" key="1">
    <citation type="journal article" date="2018" name="Mol. Biol. Evol.">
        <title>Broad Genomic Sampling Reveals a Smut Pathogenic Ancestry of the Fungal Clade Ustilaginomycotina.</title>
        <authorList>
            <person name="Kijpornyongpan T."/>
            <person name="Mondo S.J."/>
            <person name="Barry K."/>
            <person name="Sandor L."/>
            <person name="Lee J."/>
            <person name="Lipzen A."/>
            <person name="Pangilinan J."/>
            <person name="LaButti K."/>
            <person name="Hainaut M."/>
            <person name="Henrissat B."/>
            <person name="Grigoriev I.V."/>
            <person name="Spatafora J.W."/>
            <person name="Aime M.C."/>
        </authorList>
    </citation>
    <scope>NUCLEOTIDE SEQUENCE [LARGE SCALE GENOMIC DNA]</scope>
    <source>
        <strain evidence="12 13">MCA 4658</strain>
    </source>
</reference>
<feature type="binding site" evidence="10">
    <location>
        <position position="269"/>
    </location>
    <ligand>
        <name>substrate</name>
    </ligand>
</feature>
<feature type="compositionally biased region" description="Polar residues" evidence="11">
    <location>
        <begin position="87"/>
        <end position="100"/>
    </location>
</feature>
<sequence>MPPKQGAGFQDPIIVDDSETEDEDEAPKRGGWGEDISRPTQNEVRHGTAAGGSVGGLSLLDRAQLETERKERAAKRAMEEAGPSQPPAQRSRMTGPSQDGASVHSLTDAGQARRSVANESGTYKHTVSSSLERIQSRDRFWDGTVRRSYNHYATPAPNGMRFEDMLLPTTANDSAGCTHILFSSFCADPTWLPTLVPSGSRAPRVTLVDDMQKAVSSLTFGYMLVLLLNILSPCKPQSTAEIKRLWPASWTYVAPKRPKEGAWGVQHVKIVMLKYPDRLRICILTGNLIEYDWYQVENLAYVQDFRRLSEGQEAVSRASDAFKQLATLFNSWNMKSQEHPCVKALEEYDLSAFGGSSGARLCASFPEPGLVSVWGWKSIETRGLGRLKRIIDDFKITPRRGGMQLLTQGSSLGGRSNVLWLHHLHLIASGLGRLVPLPAGTSQAKGAHKAALSSAAVPEDYDTEEVVDFGDWPPVRIQFPTLAQVDEAPGGRSSAGTFFAKTAEIDKNRQVMHQPASQRGTMLMHLKIIFALQPGVTWEPSPSPSRKGQSASSSWSSAGRTLGGSSSASTGSEAVCMPLDAESAREQAKQRVLEKRRKAEFVGWLYMGSANLTAAAWGHISKPKDAANPTMTGLLNHELGIVFPISRKDLSADHPSFARDALAFHHKPKPYGPADKVWDQQKFGVGP</sequence>
<feature type="compositionally biased region" description="Acidic residues" evidence="11">
    <location>
        <begin position="14"/>
        <end position="25"/>
    </location>
</feature>
<dbReference type="GO" id="GO:0017005">
    <property type="term" value="F:3'-tyrosyl-DNA phosphodiesterase activity"/>
    <property type="evidence" value="ECO:0007669"/>
    <property type="project" value="TreeGrafter"/>
</dbReference>
<keyword evidence="13" id="KW-1185">Reference proteome</keyword>
<feature type="region of interest" description="Disordered" evidence="11">
    <location>
        <begin position="537"/>
        <end position="572"/>
    </location>
</feature>
<dbReference type="InParanoid" id="A0A316W6C0"/>
<keyword evidence="3" id="KW-0540">Nuclease</keyword>
<feature type="active site" description="Nucleophile" evidence="9">
    <location>
        <position position="267"/>
    </location>
</feature>
<keyword evidence="4" id="KW-0227">DNA damage</keyword>
<keyword evidence="5" id="KW-0378">Hydrolase</keyword>
<accession>A0A316W6C0</accession>
<dbReference type="GO" id="GO:0005634">
    <property type="term" value="C:nucleus"/>
    <property type="evidence" value="ECO:0007669"/>
    <property type="project" value="UniProtKB-SubCell"/>
</dbReference>
<feature type="region of interest" description="Disordered" evidence="11">
    <location>
        <begin position="1"/>
        <end position="129"/>
    </location>
</feature>
<gene>
    <name evidence="12" type="ORF">IE81DRAFT_320500</name>
</gene>
<dbReference type="STRING" id="1522189.A0A316W6C0"/>
<evidence type="ECO:0000256" key="11">
    <source>
        <dbReference type="SAM" id="MobiDB-lite"/>
    </source>
</evidence>
<evidence type="ECO:0000313" key="12">
    <source>
        <dbReference type="EMBL" id="PWN45312.1"/>
    </source>
</evidence>
<feature type="active site" description="Proton donor/acceptor" evidence="9">
    <location>
        <position position="525"/>
    </location>
</feature>
<evidence type="ECO:0000256" key="5">
    <source>
        <dbReference type="ARBA" id="ARBA00022801"/>
    </source>
</evidence>
<feature type="compositionally biased region" description="Polar residues" evidence="11">
    <location>
        <begin position="117"/>
        <end position="129"/>
    </location>
</feature>
<dbReference type="RefSeq" id="XP_025372472.1">
    <property type="nucleotide sequence ID" value="XM_025513047.1"/>
</dbReference>
<dbReference type="AlphaFoldDB" id="A0A316W6C0"/>
<evidence type="ECO:0000256" key="3">
    <source>
        <dbReference type="ARBA" id="ARBA00022722"/>
    </source>
</evidence>
<dbReference type="PANTHER" id="PTHR12415:SF0">
    <property type="entry name" value="TYROSYL-DNA PHOSPHODIESTERASE 1"/>
    <property type="match status" value="1"/>
</dbReference>
<comment type="subcellular location">
    <subcellularLocation>
        <location evidence="1">Nucleus</location>
    </subcellularLocation>
</comment>
<feature type="binding site" evidence="10">
    <location>
        <position position="527"/>
    </location>
    <ligand>
        <name>substrate</name>
    </ligand>
</feature>
<protein>
    <submittedName>
        <fullName evidence="12">Phospholipase D/nuclease</fullName>
    </submittedName>
</protein>
<feature type="compositionally biased region" description="Basic and acidic residues" evidence="11">
    <location>
        <begin position="26"/>
        <end position="37"/>
    </location>
</feature>
<feature type="compositionally biased region" description="Basic and acidic residues" evidence="11">
    <location>
        <begin position="63"/>
        <end position="79"/>
    </location>
</feature>
<evidence type="ECO:0000256" key="10">
    <source>
        <dbReference type="PIRSR" id="PIRSR610347-2"/>
    </source>
</evidence>
<evidence type="ECO:0000256" key="7">
    <source>
        <dbReference type="ARBA" id="ARBA00023204"/>
    </source>
</evidence>
<evidence type="ECO:0000256" key="9">
    <source>
        <dbReference type="PIRSR" id="PIRSR610347-1"/>
    </source>
</evidence>
<feature type="compositionally biased region" description="Low complexity" evidence="11">
    <location>
        <begin position="550"/>
        <end position="572"/>
    </location>
</feature>
<dbReference type="EMBL" id="KZ819356">
    <property type="protein sequence ID" value="PWN45312.1"/>
    <property type="molecule type" value="Genomic_DNA"/>
</dbReference>
<dbReference type="GO" id="GO:0004527">
    <property type="term" value="F:exonuclease activity"/>
    <property type="evidence" value="ECO:0007669"/>
    <property type="project" value="UniProtKB-KW"/>
</dbReference>
<dbReference type="OrthoDB" id="3907302at2759"/>
<dbReference type="GO" id="GO:0003690">
    <property type="term" value="F:double-stranded DNA binding"/>
    <property type="evidence" value="ECO:0007669"/>
    <property type="project" value="TreeGrafter"/>
</dbReference>
<dbReference type="GeneID" id="37034917"/>
<name>A0A316W6C0_9BASI</name>
<dbReference type="Proteomes" id="UP000245783">
    <property type="component" value="Unassembled WGS sequence"/>
</dbReference>
<proteinExistence type="inferred from homology"/>
<dbReference type="Gene3D" id="3.30.870.10">
    <property type="entry name" value="Endonuclease Chain A"/>
    <property type="match status" value="2"/>
</dbReference>
<dbReference type="InterPro" id="IPR010347">
    <property type="entry name" value="Tdp1"/>
</dbReference>
<dbReference type="SUPFAM" id="SSF56024">
    <property type="entry name" value="Phospholipase D/nuclease"/>
    <property type="match status" value="2"/>
</dbReference>
<evidence type="ECO:0000313" key="13">
    <source>
        <dbReference type="Proteomes" id="UP000245783"/>
    </source>
</evidence>
<keyword evidence="8" id="KW-0539">Nucleus</keyword>
<comment type="similarity">
    <text evidence="2">Belongs to the tyrosyl-DNA phosphodiesterase family.</text>
</comment>
<evidence type="ECO:0000256" key="4">
    <source>
        <dbReference type="ARBA" id="ARBA00022763"/>
    </source>
</evidence>
<evidence type="ECO:0000256" key="6">
    <source>
        <dbReference type="ARBA" id="ARBA00022839"/>
    </source>
</evidence>
<keyword evidence="6" id="KW-0269">Exonuclease</keyword>
<evidence type="ECO:0000256" key="2">
    <source>
        <dbReference type="ARBA" id="ARBA00010205"/>
    </source>
</evidence>
<dbReference type="PANTHER" id="PTHR12415">
    <property type="entry name" value="TYROSYL-DNA PHOSPHODIESTERASE 1"/>
    <property type="match status" value="1"/>
</dbReference>
<organism evidence="12 13">
    <name type="scientific">Ceraceosorus guamensis</name>
    <dbReference type="NCBI Taxonomy" id="1522189"/>
    <lineage>
        <taxon>Eukaryota</taxon>
        <taxon>Fungi</taxon>
        <taxon>Dikarya</taxon>
        <taxon>Basidiomycota</taxon>
        <taxon>Ustilaginomycotina</taxon>
        <taxon>Exobasidiomycetes</taxon>
        <taxon>Ceraceosorales</taxon>
        <taxon>Ceraceosoraceae</taxon>
        <taxon>Ceraceosorus</taxon>
    </lineage>
</organism>
<evidence type="ECO:0000256" key="8">
    <source>
        <dbReference type="ARBA" id="ARBA00023242"/>
    </source>
</evidence>
<evidence type="ECO:0000256" key="1">
    <source>
        <dbReference type="ARBA" id="ARBA00004123"/>
    </source>
</evidence>
<dbReference type="GO" id="GO:0003697">
    <property type="term" value="F:single-stranded DNA binding"/>
    <property type="evidence" value="ECO:0007669"/>
    <property type="project" value="TreeGrafter"/>
</dbReference>